<feature type="binding site" evidence="5">
    <location>
        <position position="36"/>
    </location>
    <ligand>
        <name>substrate</name>
    </ligand>
</feature>
<evidence type="ECO:0000256" key="7">
    <source>
        <dbReference type="PIRSR" id="PIRSR037599-4"/>
    </source>
</evidence>
<name>A0A3S0KWI3_9GAMM</name>
<dbReference type="GO" id="GO:0046872">
    <property type="term" value="F:metal ion binding"/>
    <property type="evidence" value="ECO:0007669"/>
    <property type="project" value="UniProtKB-KW"/>
</dbReference>
<feature type="domain" description="Nudix hydrolase" evidence="8">
    <location>
        <begin position="13"/>
        <end position="154"/>
    </location>
</feature>
<evidence type="ECO:0000256" key="1">
    <source>
        <dbReference type="ARBA" id="ARBA00022723"/>
    </source>
</evidence>
<dbReference type="InterPro" id="IPR015797">
    <property type="entry name" value="NUDIX_hydrolase-like_dom_sf"/>
</dbReference>
<reference evidence="9 10" key="1">
    <citation type="submission" date="2018-12" db="EMBL/GenBank/DDBJ databases">
        <authorList>
            <person name="Yu L."/>
        </authorList>
    </citation>
    <scope>NUCLEOTIDE SEQUENCE [LARGE SCALE GENOMIC DNA]</scope>
    <source>
        <strain evidence="9 10">HAW-EB2</strain>
    </source>
</reference>
<keyword evidence="3 6" id="KW-0460">Magnesium</keyword>
<gene>
    <name evidence="9" type="ORF">EKG38_24105</name>
</gene>
<dbReference type="SUPFAM" id="SSF55811">
    <property type="entry name" value="Nudix"/>
    <property type="match status" value="1"/>
</dbReference>
<dbReference type="GO" id="GO:0008727">
    <property type="term" value="F:GDP-mannose mannosyl hydrolase activity"/>
    <property type="evidence" value="ECO:0007669"/>
    <property type="project" value="InterPro"/>
</dbReference>
<dbReference type="RefSeq" id="WP_126523428.1">
    <property type="nucleotide sequence ID" value="NZ_RXNU01000026.1"/>
</dbReference>
<evidence type="ECO:0000313" key="10">
    <source>
        <dbReference type="Proteomes" id="UP000267448"/>
    </source>
</evidence>
<evidence type="ECO:0000259" key="8">
    <source>
        <dbReference type="PROSITE" id="PS51462"/>
    </source>
</evidence>
<feature type="site" description="Critical for catalysis" evidence="4">
    <location>
        <position position="124"/>
    </location>
</feature>
<keyword evidence="10" id="KW-1185">Reference proteome</keyword>
<keyword evidence="2 9" id="KW-0378">Hydrolase</keyword>
<comment type="caution">
    <text evidence="9">The sequence shown here is derived from an EMBL/GenBank/DDBJ whole genome shotgun (WGS) entry which is preliminary data.</text>
</comment>
<feature type="short sequence motif" description="Nudix box" evidence="7">
    <location>
        <begin position="50"/>
        <end position="71"/>
    </location>
</feature>
<dbReference type="Pfam" id="PF00293">
    <property type="entry name" value="NUDIX"/>
    <property type="match status" value="1"/>
</dbReference>
<dbReference type="InterPro" id="IPR000086">
    <property type="entry name" value="NUDIX_hydrolase_dom"/>
</dbReference>
<comment type="cofactor">
    <cofactor evidence="6">
        <name>Mg(2+)</name>
        <dbReference type="ChEBI" id="CHEBI:18420"/>
    </cofactor>
    <text evidence="6">Binds 1 Mg(2+) ion per subunit.</text>
</comment>
<sequence length="162" mass="18540">MFLDKLTFSTVIASTPLVSIDLVVTNANGQALLGKRLNRPAKDYWFVPGGRILKNEGLADAFKRLTLAELGHQFTIEQASLLGPFDHFYNDYVFGDDVTTHYVAIALLLQLDCQLDNLPLDVQHGGYQWFDIPTLLTDKKVHAHSKWYFDKKNFYTFKKEKQ</sequence>
<accession>A0A3S0KWI3</accession>
<feature type="binding site" evidence="6">
    <location>
        <position position="123"/>
    </location>
    <ligand>
        <name>Mg(2+)</name>
        <dbReference type="ChEBI" id="CHEBI:18420"/>
    </ligand>
</feature>
<organism evidence="9 10">
    <name type="scientific">Shewanella canadensis</name>
    <dbReference type="NCBI Taxonomy" id="271096"/>
    <lineage>
        <taxon>Bacteria</taxon>
        <taxon>Pseudomonadati</taxon>
        <taxon>Pseudomonadota</taxon>
        <taxon>Gammaproteobacteria</taxon>
        <taxon>Alteromonadales</taxon>
        <taxon>Shewanellaceae</taxon>
        <taxon>Shewanella</taxon>
    </lineage>
</organism>
<evidence type="ECO:0000256" key="5">
    <source>
        <dbReference type="PIRSR" id="PIRSR037599-2"/>
    </source>
</evidence>
<feature type="binding site" evidence="6">
    <location>
        <position position="69"/>
    </location>
    <ligand>
        <name>Mg(2+)</name>
        <dbReference type="ChEBI" id="CHEBI:18420"/>
    </ligand>
</feature>
<dbReference type="InterPro" id="IPR033715">
    <property type="entry name" value="GDPMH"/>
</dbReference>
<dbReference type="AlphaFoldDB" id="A0A3S0KWI3"/>
<protein>
    <submittedName>
        <fullName evidence="9">GDP-mannose mannosyl hydrolase</fullName>
    </submittedName>
</protein>
<feature type="binding site" evidence="6">
    <location>
        <position position="49"/>
    </location>
    <ligand>
        <name>Mg(2+)</name>
        <dbReference type="ChEBI" id="CHEBI:18420"/>
    </ligand>
</feature>
<proteinExistence type="predicted"/>
<dbReference type="EMBL" id="RXNU01000026">
    <property type="protein sequence ID" value="RTR35959.1"/>
    <property type="molecule type" value="Genomic_DNA"/>
</dbReference>
<feature type="binding site" evidence="5">
    <location>
        <begin position="2"/>
        <end position="3"/>
    </location>
    <ligand>
        <name>substrate</name>
    </ligand>
</feature>
<evidence type="ECO:0000256" key="2">
    <source>
        <dbReference type="ARBA" id="ARBA00022801"/>
    </source>
</evidence>
<dbReference type="InterPro" id="IPR020084">
    <property type="entry name" value="NUDIX_hydrolase_CS"/>
</dbReference>
<dbReference type="Gene3D" id="3.90.79.10">
    <property type="entry name" value="Nucleoside Triphosphate Pyrophosphohydrolase"/>
    <property type="match status" value="1"/>
</dbReference>
<evidence type="ECO:0000256" key="6">
    <source>
        <dbReference type="PIRSR" id="PIRSR037599-3"/>
    </source>
</evidence>
<dbReference type="PROSITE" id="PS51462">
    <property type="entry name" value="NUDIX"/>
    <property type="match status" value="1"/>
</dbReference>
<dbReference type="CDD" id="cd03430">
    <property type="entry name" value="NUDIX_GDPMH_NudD"/>
    <property type="match status" value="1"/>
</dbReference>
<dbReference type="PANTHER" id="PTHR43046">
    <property type="entry name" value="GDP-MANNOSE MANNOSYL HYDROLASE"/>
    <property type="match status" value="1"/>
</dbReference>
<dbReference type="NCBIfam" id="NF011963">
    <property type="entry name" value="PRK15434.1"/>
    <property type="match status" value="1"/>
</dbReference>
<dbReference type="Proteomes" id="UP000267448">
    <property type="component" value="Unassembled WGS sequence"/>
</dbReference>
<dbReference type="PROSITE" id="PS00893">
    <property type="entry name" value="NUDIX_BOX"/>
    <property type="match status" value="1"/>
</dbReference>
<evidence type="ECO:0000256" key="4">
    <source>
        <dbReference type="PIRSR" id="PIRSR037599-1"/>
    </source>
</evidence>
<evidence type="ECO:0000256" key="3">
    <source>
        <dbReference type="ARBA" id="ARBA00022842"/>
    </source>
</evidence>
<feature type="binding site" evidence="5">
    <location>
        <position position="8"/>
    </location>
    <ligand>
        <name>substrate</name>
    </ligand>
</feature>
<dbReference type="PIRSF" id="PIRSF037599">
    <property type="entry name" value="GDPMH"/>
    <property type="match status" value="1"/>
</dbReference>
<keyword evidence="1 6" id="KW-0479">Metal-binding</keyword>
<dbReference type="PANTHER" id="PTHR43046:SF12">
    <property type="entry name" value="GDP-MANNOSE MANNOSYL HYDROLASE"/>
    <property type="match status" value="1"/>
</dbReference>
<dbReference type="OrthoDB" id="542521at2"/>
<evidence type="ECO:0000313" key="9">
    <source>
        <dbReference type="EMBL" id="RTR35959.1"/>
    </source>
</evidence>